<organism evidence="1 2">
    <name type="scientific">Trifolium medium</name>
    <dbReference type="NCBI Taxonomy" id="97028"/>
    <lineage>
        <taxon>Eukaryota</taxon>
        <taxon>Viridiplantae</taxon>
        <taxon>Streptophyta</taxon>
        <taxon>Embryophyta</taxon>
        <taxon>Tracheophyta</taxon>
        <taxon>Spermatophyta</taxon>
        <taxon>Magnoliopsida</taxon>
        <taxon>eudicotyledons</taxon>
        <taxon>Gunneridae</taxon>
        <taxon>Pentapetalae</taxon>
        <taxon>rosids</taxon>
        <taxon>fabids</taxon>
        <taxon>Fabales</taxon>
        <taxon>Fabaceae</taxon>
        <taxon>Papilionoideae</taxon>
        <taxon>50 kb inversion clade</taxon>
        <taxon>NPAAA clade</taxon>
        <taxon>Hologalegina</taxon>
        <taxon>IRL clade</taxon>
        <taxon>Trifolieae</taxon>
        <taxon>Trifolium</taxon>
    </lineage>
</organism>
<evidence type="ECO:0000313" key="2">
    <source>
        <dbReference type="Proteomes" id="UP000265520"/>
    </source>
</evidence>
<keyword evidence="2" id="KW-1185">Reference proteome</keyword>
<proteinExistence type="predicted"/>
<dbReference type="PANTHER" id="PTHR34427:SF5">
    <property type="entry name" value="DUF4283 DOMAIN-CONTAINING PROTEIN"/>
    <property type="match status" value="1"/>
</dbReference>
<dbReference type="EMBL" id="LXQA010015516">
    <property type="protein sequence ID" value="MCH89123.1"/>
    <property type="molecule type" value="Genomic_DNA"/>
</dbReference>
<name>A0A392MPG7_9FABA</name>
<comment type="caution">
    <text evidence="1">The sequence shown here is derived from an EMBL/GenBank/DDBJ whole genome shotgun (WGS) entry which is preliminary data.</text>
</comment>
<dbReference type="Proteomes" id="UP000265520">
    <property type="component" value="Unassembled WGS sequence"/>
</dbReference>
<dbReference type="PANTHER" id="PTHR34427">
    <property type="entry name" value="DUF4283 DOMAIN PROTEIN"/>
    <property type="match status" value="1"/>
</dbReference>
<evidence type="ECO:0000313" key="1">
    <source>
        <dbReference type="EMBL" id="MCH89123.1"/>
    </source>
</evidence>
<reference evidence="1 2" key="1">
    <citation type="journal article" date="2018" name="Front. Plant Sci.">
        <title>Red Clover (Trifolium pratense) and Zigzag Clover (T. medium) - A Picture of Genomic Similarities and Differences.</title>
        <authorList>
            <person name="Dluhosova J."/>
            <person name="Istvanek J."/>
            <person name="Nedelnik J."/>
            <person name="Repkova J."/>
        </authorList>
    </citation>
    <scope>NUCLEOTIDE SEQUENCE [LARGE SCALE GENOMIC DNA]</scope>
    <source>
        <strain evidence="2">cv. 10/8</strain>
        <tissue evidence="1">Leaf</tissue>
    </source>
</reference>
<sequence length="301" mass="33117">MAVPVPVSNQTEGRVDEIPILEAEVEEEFLQTLIGSYVGKLRQSVEVRAIQMKLGLAGLQDVKVAEMGGSLILLSRVTCVEVGAPVNNLDWWEGLLEDVKPWTPNQVSSRRNLWVRVYGLPLHIWGVKTFQMIADRCGAFLAMDNGTMQRNQFDFARIHIESDLLGYIDFVIRIRVQGAIYKVRVVEEGVGPRELESLVVDDQLGWSVAASSCQSGGGGPAQAVLDWLDGDDSDSQASEGCQQEQDQPLHVVTESTVDGAILEDDGADALDNTTLRVSIPSNVEKEIVTEELFVPEVDVWL</sequence>
<dbReference type="AlphaFoldDB" id="A0A392MPG7"/>
<protein>
    <submittedName>
        <fullName evidence="1">DUF4283 domain protein</fullName>
    </submittedName>
</protein>
<accession>A0A392MPG7</accession>
<gene>
    <name evidence="1" type="ORF">A2U01_0010016</name>
</gene>